<dbReference type="PROSITE" id="PS51767">
    <property type="entry name" value="PEPTIDASE_A1"/>
    <property type="match status" value="1"/>
</dbReference>
<dbReference type="AlphaFoldDB" id="R1GQ69"/>
<feature type="disulfide bond" evidence="3">
    <location>
        <begin position="653"/>
        <end position="691"/>
    </location>
</feature>
<keyword evidence="3" id="KW-1015">Disulfide bond</keyword>
<dbReference type="Gene3D" id="2.40.70.10">
    <property type="entry name" value="Acid Proteases"/>
    <property type="match status" value="2"/>
</dbReference>
<dbReference type="Gene3D" id="3.40.50.720">
    <property type="entry name" value="NAD(P)-binding Rossmann-like Domain"/>
    <property type="match status" value="1"/>
</dbReference>
<evidence type="ECO:0000256" key="3">
    <source>
        <dbReference type="PIRSR" id="PIRSR601461-2"/>
    </source>
</evidence>
<dbReference type="HOGENOM" id="CLU_372532_0_0_1"/>
<feature type="domain" description="Peptidase A1" evidence="4">
    <location>
        <begin position="372"/>
        <end position="728"/>
    </location>
</feature>
<dbReference type="InterPro" id="IPR001461">
    <property type="entry name" value="Aspartic_peptidase_A1"/>
</dbReference>
<evidence type="ECO:0000256" key="2">
    <source>
        <dbReference type="PIRSR" id="PIRSR601461-1"/>
    </source>
</evidence>
<dbReference type="CDD" id="cd08948">
    <property type="entry name" value="5beta-POR_like_SDR_a"/>
    <property type="match status" value="1"/>
</dbReference>
<evidence type="ECO:0000256" key="1">
    <source>
        <dbReference type="ARBA" id="ARBA00007447"/>
    </source>
</evidence>
<dbReference type="Pfam" id="PF00026">
    <property type="entry name" value="Asp"/>
    <property type="match status" value="2"/>
</dbReference>
<dbReference type="CDD" id="cd05471">
    <property type="entry name" value="pepsin_like"/>
    <property type="match status" value="1"/>
</dbReference>
<dbReference type="KEGG" id="npa:UCRNP2_5156"/>
<comment type="similarity">
    <text evidence="1">Belongs to the peptidase A1 family.</text>
</comment>
<evidence type="ECO:0000259" key="4">
    <source>
        <dbReference type="PROSITE" id="PS51767"/>
    </source>
</evidence>
<dbReference type="InterPro" id="IPR021109">
    <property type="entry name" value="Peptidase_aspartic_dom_sf"/>
</dbReference>
<gene>
    <name evidence="5" type="ORF">UCRNP2_5156</name>
</gene>
<feature type="disulfide bond" evidence="3">
    <location>
        <begin position="403"/>
        <end position="408"/>
    </location>
</feature>
<accession>R1GQ69</accession>
<dbReference type="EMBL" id="KB916242">
    <property type="protein sequence ID" value="EOD48094.1"/>
    <property type="molecule type" value="Genomic_DNA"/>
</dbReference>
<reference evidence="6" key="1">
    <citation type="journal article" date="2013" name="Genome Announc.">
        <title>Draft genome sequence of Neofusicoccum parvum isolate UCR-NP2, a fungal vascular pathogen associated with grapevine cankers.</title>
        <authorList>
            <person name="Blanco-Ulate B."/>
            <person name="Rolshausen P."/>
            <person name="Cantu D."/>
        </authorList>
    </citation>
    <scope>NUCLEOTIDE SEQUENCE [LARGE SCALE GENOMIC DNA]</scope>
    <source>
        <strain evidence="6">UCR-NP2</strain>
    </source>
</reference>
<dbReference type="SUPFAM" id="SSF51735">
    <property type="entry name" value="NAD(P)-binding Rossmann-fold domains"/>
    <property type="match status" value="1"/>
</dbReference>
<dbReference type="SUPFAM" id="SSF50630">
    <property type="entry name" value="Acid proteases"/>
    <property type="match status" value="1"/>
</dbReference>
<dbReference type="Pfam" id="PF22917">
    <property type="entry name" value="PRISE"/>
    <property type="match status" value="1"/>
</dbReference>
<feature type="active site" evidence="2">
    <location>
        <position position="617"/>
    </location>
</feature>
<feature type="active site" evidence="2">
    <location>
        <position position="390"/>
    </location>
</feature>
<sequence length="746" mass="83142">MVIALGPPQRAGSDEARRDRIIISSRTPPKTHWQDPRIEFVAIDFLAPVNEVIEAMQHHCRGVTHAYFTSYVHVDDFKLLKEANVPLFETFLTAVDTVARDTLERVCLQTGGKYYGVHLGPVKVPLDEDDARYEDHGLNFYYYQEDFLKAMQQQRRWTYNIIRPNAIVGYTPGRNGMSEALTLALYMLICREQGEKVRFSGNRYYWNCVDDNSYAPSLADMSVWATTQPHTANEAFNHTNGDVFFWKFLLPRLGAYYGVEVLDENAITAAGDHEHMENDFRMGEWAQGKKPVWDQVCRKYGGNPEAFDWGTWQFFDWAIGKSWPTIGSVTKARKMGWQRCDDTYETWIETFRVFENAGVLPRPQVGAKGKAASVEFQAGTPAKPYRLLFDTGSSSAWFVSSDCTDASCPNLSGYARVGYNASASSTSVDLDSYTLIPYIDGDGVGGFATQDVFSTPEGVTPALEWNQTFLAANESSWRFITADGFLGLGFSSIAENATSTLVETLLWDGKLDAPRFAVYYGTNLADNGTQNGLLTIGGSHEDTYVDGTVAYVPLRKESPYQLWRAALRSVNVLAARTPNATVTVRNGQPPLTTDPEGTWPTSNTTWPFYGSGAAVFDTGAGRISVPDEIIDAVYFNLGWNVTKLMNGEERMECQHLNASWALSFTLGEGAVEDDVTFTIRGDEFTEPGAQCMPPVDNSGGNGFALIGSAFLQRHYSVFDFGASSVDEYQPKLGFGRLKKEYDYLYQ</sequence>
<evidence type="ECO:0000313" key="6">
    <source>
        <dbReference type="Proteomes" id="UP000013521"/>
    </source>
</evidence>
<protein>
    <submittedName>
        <fullName evidence="5">Putative nucleoside-diphosphate-sugar epimerase protein</fullName>
    </submittedName>
</protein>
<organism evidence="5 6">
    <name type="scientific">Botryosphaeria parva (strain UCR-NP2)</name>
    <name type="common">Grapevine canker fungus</name>
    <name type="synonym">Neofusicoccum parvum</name>
    <dbReference type="NCBI Taxonomy" id="1287680"/>
    <lineage>
        <taxon>Eukaryota</taxon>
        <taxon>Fungi</taxon>
        <taxon>Dikarya</taxon>
        <taxon>Ascomycota</taxon>
        <taxon>Pezizomycotina</taxon>
        <taxon>Dothideomycetes</taxon>
        <taxon>Dothideomycetes incertae sedis</taxon>
        <taxon>Botryosphaeriales</taxon>
        <taxon>Botryosphaeriaceae</taxon>
        <taxon>Neofusicoccum</taxon>
    </lineage>
</organism>
<dbReference type="Proteomes" id="UP000013521">
    <property type="component" value="Unassembled WGS sequence"/>
</dbReference>
<dbReference type="PANTHER" id="PTHR32487">
    <property type="entry name" value="3-OXO-DELTA(4,5)-STEROID 5-BETA-REDUCTASE"/>
    <property type="match status" value="1"/>
</dbReference>
<dbReference type="GO" id="GO:0006508">
    <property type="term" value="P:proteolysis"/>
    <property type="evidence" value="ECO:0007669"/>
    <property type="project" value="InterPro"/>
</dbReference>
<evidence type="ECO:0000313" key="5">
    <source>
        <dbReference type="EMBL" id="EOD48094.1"/>
    </source>
</evidence>
<dbReference type="InterPro" id="IPR055222">
    <property type="entry name" value="PRISE-like_Rossmann-fold"/>
</dbReference>
<name>R1GQ69_BOTPV</name>
<dbReference type="OrthoDB" id="771136at2759"/>
<dbReference type="eggNOG" id="KOG1339">
    <property type="taxonomic scope" value="Eukaryota"/>
</dbReference>
<dbReference type="InterPro" id="IPR036291">
    <property type="entry name" value="NAD(P)-bd_dom_sf"/>
</dbReference>
<dbReference type="PANTHER" id="PTHR32487:SF0">
    <property type="entry name" value="3-OXO-DELTA(4,5)-STEROID 5-BETA-REDUCTASE"/>
    <property type="match status" value="1"/>
</dbReference>
<dbReference type="PRINTS" id="PR00792">
    <property type="entry name" value="PEPSIN"/>
</dbReference>
<proteinExistence type="inferred from homology"/>
<dbReference type="InterPro" id="IPR033121">
    <property type="entry name" value="PEPTIDASE_A1"/>
</dbReference>
<dbReference type="GO" id="GO:0004190">
    <property type="term" value="F:aspartic-type endopeptidase activity"/>
    <property type="evidence" value="ECO:0007669"/>
    <property type="project" value="InterPro"/>
</dbReference>
<dbReference type="InterPro" id="IPR034164">
    <property type="entry name" value="Pepsin-like_dom"/>
</dbReference>